<dbReference type="HOGENOM" id="CLU_090982_0_0_5"/>
<dbReference type="Proteomes" id="UP000008817">
    <property type="component" value="Chromosome"/>
</dbReference>
<proteinExistence type="predicted"/>
<evidence type="ECO:0000313" key="2">
    <source>
        <dbReference type="Proteomes" id="UP000008817"/>
    </source>
</evidence>
<sequence>MPRLLSPEALRASPPRRSFVINRREELWRIEVTLCLSKYRSHSNFTPVLPHSEMLAACDNVHRVVARDRFGIVTMCHVQFRCSALQPPTTSPHRAREGFSCTILVDFRTEDQDAMCKTLRVRWTITPKTAPQPWIACGGCGGLRAFRASDKIRLNANGRKLDAWLIYKCLTCERTWNRPILERRNIRDIDPLTLDALQSNDPDWIRAETFNLDGLRRKSQRVDEFAEFDIAKKIRHEIAGWTCLQIELAAQFATNIRLDRLLAGELKISRSRLQALRDQGLCRTDPGGADIMRRRIRSGTLVTIDLAMEAERERLWKPLATSAPL</sequence>
<dbReference type="KEGG" id="rec:RHECIAT_CH0002425"/>
<organism evidence="1 2">
    <name type="scientific">Rhizobium etli (strain CIAT 652)</name>
    <dbReference type="NCBI Taxonomy" id="491916"/>
    <lineage>
        <taxon>Bacteria</taxon>
        <taxon>Pseudomonadati</taxon>
        <taxon>Pseudomonadota</taxon>
        <taxon>Alphaproteobacteria</taxon>
        <taxon>Hyphomicrobiales</taxon>
        <taxon>Rhizobiaceae</taxon>
        <taxon>Rhizobium/Agrobacterium group</taxon>
        <taxon>Rhizobium</taxon>
    </lineage>
</organism>
<evidence type="ECO:0000313" key="1">
    <source>
        <dbReference type="EMBL" id="ACE91378.1"/>
    </source>
</evidence>
<gene>
    <name evidence="1" type="ordered locus">RHECIAT_CH0002425</name>
</gene>
<dbReference type="InterPro" id="IPR009412">
    <property type="entry name" value="DUF1062"/>
</dbReference>
<dbReference type="AlphaFoldDB" id="B3PPU9"/>
<dbReference type="Pfam" id="PF06353">
    <property type="entry name" value="DUF1062"/>
    <property type="match status" value="1"/>
</dbReference>
<dbReference type="EMBL" id="CP001074">
    <property type="protein sequence ID" value="ACE91378.1"/>
    <property type="molecule type" value="Genomic_DNA"/>
</dbReference>
<reference evidence="1 2" key="1">
    <citation type="submission" date="2008-04" db="EMBL/GenBank/DDBJ databases">
        <title>Genome diversity and DNA divergence of Rhizobium etli.</title>
        <authorList>
            <person name="Gonzalez V."/>
            <person name="Acosta J.L."/>
            <person name="Santamaria R.I."/>
            <person name="Bustos P."/>
            <person name="Hernandez-Gonzalez I.L."/>
            <person name="Fernandez J.L."/>
            <person name="Diaz R."/>
            <person name="Flores M."/>
            <person name="Mora J."/>
            <person name="Palacios R."/>
            <person name="Davila G."/>
        </authorList>
    </citation>
    <scope>NUCLEOTIDE SEQUENCE [LARGE SCALE GENOMIC DNA]</scope>
    <source>
        <strain evidence="1 2">CIAT 652</strain>
    </source>
</reference>
<dbReference type="eggNOG" id="COG4332">
    <property type="taxonomic scope" value="Bacteria"/>
</dbReference>
<protein>
    <submittedName>
        <fullName evidence="1">Hypothetical conserved protein</fullName>
    </submittedName>
</protein>
<name>B3PPU9_RHIE6</name>
<accession>B3PPU9</accession>